<feature type="domain" description="SF4 helicase" evidence="1">
    <location>
        <begin position="1"/>
        <end position="203"/>
    </location>
</feature>
<dbReference type="Pfam" id="PF03796">
    <property type="entry name" value="DnaB_C"/>
    <property type="match status" value="1"/>
</dbReference>
<sequence>YSEEPVLMFELEMTRLDLFERAVQMESELSGPQVEESFKQGDFKDLVDGVKLRLPNYYVVDIPYLSFTDMERFTLYAEQQIYNKKTGLIGIDFIQLMDGGGRTNVERVDKIAKEMKSFAKRLNVPLIMISQVTGVENNTTAISLDHSRDSKTIAQMSDYVIGIWIDEKDQQVLRLLKNRKGGLGTTTQTIDRNSLRFGNDPPF</sequence>
<dbReference type="GO" id="GO:0005524">
    <property type="term" value="F:ATP binding"/>
    <property type="evidence" value="ECO:0007669"/>
    <property type="project" value="InterPro"/>
</dbReference>
<dbReference type="GO" id="GO:0006260">
    <property type="term" value="P:DNA replication"/>
    <property type="evidence" value="ECO:0007669"/>
    <property type="project" value="InterPro"/>
</dbReference>
<dbReference type="Gene3D" id="3.40.50.300">
    <property type="entry name" value="P-loop containing nucleotide triphosphate hydrolases"/>
    <property type="match status" value="1"/>
</dbReference>
<reference evidence="2" key="1">
    <citation type="journal article" date="2015" name="Nature">
        <title>Complex archaea that bridge the gap between prokaryotes and eukaryotes.</title>
        <authorList>
            <person name="Spang A."/>
            <person name="Saw J.H."/>
            <person name="Jorgensen S.L."/>
            <person name="Zaremba-Niedzwiedzka K."/>
            <person name="Martijn J."/>
            <person name="Lind A.E."/>
            <person name="van Eijk R."/>
            <person name="Schleper C."/>
            <person name="Guy L."/>
            <person name="Ettema T.J."/>
        </authorList>
    </citation>
    <scope>NUCLEOTIDE SEQUENCE</scope>
</reference>
<name>A0A0F9GEU3_9ZZZZ</name>
<evidence type="ECO:0000313" key="2">
    <source>
        <dbReference type="EMBL" id="KKL61712.1"/>
    </source>
</evidence>
<evidence type="ECO:0000259" key="1">
    <source>
        <dbReference type="PROSITE" id="PS51199"/>
    </source>
</evidence>
<dbReference type="GO" id="GO:0003678">
    <property type="term" value="F:DNA helicase activity"/>
    <property type="evidence" value="ECO:0007669"/>
    <property type="project" value="InterPro"/>
</dbReference>
<protein>
    <recommendedName>
        <fullName evidence="1">SF4 helicase domain-containing protein</fullName>
    </recommendedName>
</protein>
<dbReference type="AlphaFoldDB" id="A0A0F9GEU3"/>
<dbReference type="PANTHER" id="PTHR30153:SF2">
    <property type="entry name" value="REPLICATIVE DNA HELICASE"/>
    <property type="match status" value="1"/>
</dbReference>
<comment type="caution">
    <text evidence="2">The sequence shown here is derived from an EMBL/GenBank/DDBJ whole genome shotgun (WGS) entry which is preliminary data.</text>
</comment>
<dbReference type="SUPFAM" id="SSF52540">
    <property type="entry name" value="P-loop containing nucleoside triphosphate hydrolases"/>
    <property type="match status" value="1"/>
</dbReference>
<proteinExistence type="predicted"/>
<organism evidence="2">
    <name type="scientific">marine sediment metagenome</name>
    <dbReference type="NCBI Taxonomy" id="412755"/>
    <lineage>
        <taxon>unclassified sequences</taxon>
        <taxon>metagenomes</taxon>
        <taxon>ecological metagenomes</taxon>
    </lineage>
</organism>
<dbReference type="GO" id="GO:0005829">
    <property type="term" value="C:cytosol"/>
    <property type="evidence" value="ECO:0007669"/>
    <property type="project" value="TreeGrafter"/>
</dbReference>
<dbReference type="PANTHER" id="PTHR30153">
    <property type="entry name" value="REPLICATIVE DNA HELICASE DNAB"/>
    <property type="match status" value="1"/>
</dbReference>
<feature type="non-terminal residue" evidence="2">
    <location>
        <position position="1"/>
    </location>
</feature>
<gene>
    <name evidence="2" type="ORF">LCGC14_2192520</name>
</gene>
<dbReference type="InterPro" id="IPR027417">
    <property type="entry name" value="P-loop_NTPase"/>
</dbReference>
<dbReference type="InterPro" id="IPR007694">
    <property type="entry name" value="DNA_helicase_DnaB-like_C"/>
</dbReference>
<dbReference type="EMBL" id="LAZR01028732">
    <property type="protein sequence ID" value="KKL61712.1"/>
    <property type="molecule type" value="Genomic_DNA"/>
</dbReference>
<accession>A0A0F9GEU3</accession>
<dbReference type="PROSITE" id="PS51199">
    <property type="entry name" value="SF4_HELICASE"/>
    <property type="match status" value="1"/>
</dbReference>